<dbReference type="GO" id="GO:0005634">
    <property type="term" value="C:nucleus"/>
    <property type="evidence" value="ECO:0007669"/>
    <property type="project" value="TreeGrafter"/>
</dbReference>
<evidence type="ECO:0000313" key="4">
    <source>
        <dbReference type="EMBL" id="CAH2327822.1"/>
    </source>
</evidence>
<reference evidence="4" key="1">
    <citation type="submission" date="2022-03" db="EMBL/GenBank/DDBJ databases">
        <authorList>
            <person name="Alioto T."/>
            <person name="Alioto T."/>
            <person name="Gomez Garrido J."/>
        </authorList>
    </citation>
    <scope>NUCLEOTIDE SEQUENCE</scope>
</reference>
<dbReference type="EMBL" id="OW240924">
    <property type="protein sequence ID" value="CAH2327822.1"/>
    <property type="molecule type" value="Genomic_DNA"/>
</dbReference>
<dbReference type="Gene3D" id="1.10.10.60">
    <property type="entry name" value="Homeodomain-like"/>
    <property type="match status" value="1"/>
</dbReference>
<dbReference type="Pfam" id="PF03221">
    <property type="entry name" value="HTH_Tnp_Tc5"/>
    <property type="match status" value="1"/>
</dbReference>
<dbReference type="InterPro" id="IPR009057">
    <property type="entry name" value="Homeodomain-like_sf"/>
</dbReference>
<dbReference type="InterPro" id="IPR050863">
    <property type="entry name" value="CenT-Element_Derived"/>
</dbReference>
<dbReference type="InterPro" id="IPR042178">
    <property type="entry name" value="Serpin_sf_1"/>
</dbReference>
<evidence type="ECO:0000313" key="5">
    <source>
        <dbReference type="Proteomes" id="UP001295444"/>
    </source>
</evidence>
<dbReference type="Gene3D" id="2.30.39.10">
    <property type="entry name" value="Alpha-1-antitrypsin, domain 1"/>
    <property type="match status" value="1"/>
</dbReference>
<dbReference type="Pfam" id="PF00079">
    <property type="entry name" value="Serpin"/>
    <property type="match status" value="1"/>
</dbReference>
<keyword evidence="5" id="KW-1185">Reference proteome</keyword>
<dbReference type="PANTHER" id="PTHR19303:SF27">
    <property type="entry name" value="HTH CENPB-TYPE DOMAIN-CONTAINING PROTEIN"/>
    <property type="match status" value="1"/>
</dbReference>
<accession>A0AAD1TLW5</accession>
<protein>
    <submittedName>
        <fullName evidence="4">Tigger transposable element-derived 1-like</fullName>
    </submittedName>
</protein>
<dbReference type="AlphaFoldDB" id="A0AAD1TLW5"/>
<sequence>MKEKITGRDAAKGVTRVSKQRPPVLEEVEKLLLLWIEQKQHAGDSVTKAIICEKAKALHVDLLKQPGTSADAEGFKASRGWFERFKTRSGIDSVVRHEEAASSDVAAAEEFTTDFLEVIVSEGYLPQHVFNCDETGLFWKRMPKRTFITEEETSLPGHKPMKDRLTLLFCANASGDLKIKPLLVYHSENPRAFKKHKWVNAVFGPAVKRYLVHNNLPLKAMLLMDNAPAHPPGLEEDLLEDFNFIKVMFFPPNTTPLVQPMDQQILSNFKKLYTREPFRRCFEMTDHSSLILLLLHLHQSQVLDENVYLGRTMCLEVTEEDVYKLVEEHDRDLTTEELVELQKEAMEEQTAFEEEEKMSEEQLSSTELKEACQMWVNLQTFVQQHHPDKALAHRPVSSFHTDIMSPFRGMLKRRQRKMELYLPKFKLDQKYTLRTSLEELGILDIFTGKANLTVLTEERNLKLSEVVLAMSVKKCSVSSSSCW</sequence>
<dbReference type="Gene3D" id="3.30.497.10">
    <property type="entry name" value="Antithrombin, subunit I, domain 2"/>
    <property type="match status" value="1"/>
</dbReference>
<dbReference type="Gene3D" id="3.30.420.10">
    <property type="entry name" value="Ribonuclease H-like superfamily/Ribonuclease H"/>
    <property type="match status" value="1"/>
</dbReference>
<dbReference type="InterPro" id="IPR006600">
    <property type="entry name" value="HTH_CenpB_DNA-bd_dom"/>
</dbReference>
<evidence type="ECO:0000256" key="1">
    <source>
        <dbReference type="ARBA" id="ARBA00023125"/>
    </source>
</evidence>
<evidence type="ECO:0000259" key="3">
    <source>
        <dbReference type="PROSITE" id="PS51253"/>
    </source>
</evidence>
<dbReference type="InterPro" id="IPR023796">
    <property type="entry name" value="Serpin_dom"/>
</dbReference>
<dbReference type="InterPro" id="IPR036186">
    <property type="entry name" value="Serpin_sf"/>
</dbReference>
<keyword evidence="1" id="KW-0238">DNA-binding</keyword>
<feature type="coiled-coil region" evidence="2">
    <location>
        <begin position="331"/>
        <end position="363"/>
    </location>
</feature>
<dbReference type="InterPro" id="IPR042185">
    <property type="entry name" value="Serpin_sf_2"/>
</dbReference>
<feature type="domain" description="HTH CENPB-type" evidence="3">
    <location>
        <begin position="16"/>
        <end position="95"/>
    </location>
</feature>
<dbReference type="Proteomes" id="UP001295444">
    <property type="component" value="Chromosome 13"/>
</dbReference>
<dbReference type="SMART" id="SM00674">
    <property type="entry name" value="CENPB"/>
    <property type="match status" value="1"/>
</dbReference>
<proteinExistence type="predicted"/>
<dbReference type="SUPFAM" id="SSF56574">
    <property type="entry name" value="Serpins"/>
    <property type="match status" value="1"/>
</dbReference>
<evidence type="ECO:0000256" key="2">
    <source>
        <dbReference type="SAM" id="Coils"/>
    </source>
</evidence>
<gene>
    <name evidence="4" type="ORF">PECUL_23A031032</name>
</gene>
<dbReference type="GO" id="GO:0003677">
    <property type="term" value="F:DNA binding"/>
    <property type="evidence" value="ECO:0007669"/>
    <property type="project" value="UniProtKB-KW"/>
</dbReference>
<dbReference type="InterPro" id="IPR004875">
    <property type="entry name" value="DDE_SF_endonuclease_dom"/>
</dbReference>
<dbReference type="SUPFAM" id="SSF46689">
    <property type="entry name" value="Homeodomain-like"/>
    <property type="match status" value="1"/>
</dbReference>
<name>A0AAD1TLW5_PELCU</name>
<organism evidence="4 5">
    <name type="scientific">Pelobates cultripes</name>
    <name type="common">Western spadefoot toad</name>
    <dbReference type="NCBI Taxonomy" id="61616"/>
    <lineage>
        <taxon>Eukaryota</taxon>
        <taxon>Metazoa</taxon>
        <taxon>Chordata</taxon>
        <taxon>Craniata</taxon>
        <taxon>Vertebrata</taxon>
        <taxon>Euteleostomi</taxon>
        <taxon>Amphibia</taxon>
        <taxon>Batrachia</taxon>
        <taxon>Anura</taxon>
        <taxon>Pelobatoidea</taxon>
        <taxon>Pelobatidae</taxon>
        <taxon>Pelobates</taxon>
    </lineage>
</organism>
<keyword evidence="2" id="KW-0175">Coiled coil</keyword>
<dbReference type="InterPro" id="IPR036397">
    <property type="entry name" value="RNaseH_sf"/>
</dbReference>
<dbReference type="PANTHER" id="PTHR19303">
    <property type="entry name" value="TRANSPOSON"/>
    <property type="match status" value="1"/>
</dbReference>
<dbReference type="Pfam" id="PF03184">
    <property type="entry name" value="DDE_1"/>
    <property type="match status" value="2"/>
</dbReference>
<dbReference type="PROSITE" id="PS51253">
    <property type="entry name" value="HTH_CENPB"/>
    <property type="match status" value="1"/>
</dbReference>